<dbReference type="OrthoDB" id="3831452at2"/>
<dbReference type="EMBL" id="FZOW01000003">
    <property type="protein sequence ID" value="SNS59050.1"/>
    <property type="molecule type" value="Genomic_DNA"/>
</dbReference>
<reference evidence="2" key="1">
    <citation type="submission" date="2017-06" db="EMBL/GenBank/DDBJ databases">
        <authorList>
            <person name="Varghese N."/>
            <person name="Submissions S."/>
        </authorList>
    </citation>
    <scope>NUCLEOTIDE SEQUENCE [LARGE SCALE GENOMIC DNA]</scope>
    <source>
        <strain evidence="2">JCM 23211</strain>
    </source>
</reference>
<sequence length="211" mass="23812">MTSYGDYPYGMTLRPIVTWPSGQTAIRQRSNFSAPWRSTLDLLDRELHYLGTGNRNAPAVLQIAMREQDFRLDGMPRANAVPSHPGVILAIESNKGPLSFPCDRFDRWQDNLRAIALALEALRKIDRYGITPNAEQYTGWKQLGTAADSQTPEAALRYLKRVSGSQLAQTTEQTYRKARANAHPDRNNGDRSQWDRVEEAAAILRREGRLA</sequence>
<protein>
    <recommendedName>
        <fullName evidence="3">Molecular chaperone DnaJ</fullName>
    </recommendedName>
</protein>
<evidence type="ECO:0000313" key="2">
    <source>
        <dbReference type="Proteomes" id="UP000198327"/>
    </source>
</evidence>
<evidence type="ECO:0000313" key="1">
    <source>
        <dbReference type="EMBL" id="SNS59050.1"/>
    </source>
</evidence>
<dbReference type="RefSeq" id="WP_089244607.1">
    <property type="nucleotide sequence ID" value="NZ_FZOW01000003.1"/>
</dbReference>
<name>A0A239FQF6_9NOCA</name>
<organism evidence="1 2">
    <name type="scientific">Rhodococcoides kyotonense</name>
    <dbReference type="NCBI Taxonomy" id="398843"/>
    <lineage>
        <taxon>Bacteria</taxon>
        <taxon>Bacillati</taxon>
        <taxon>Actinomycetota</taxon>
        <taxon>Actinomycetes</taxon>
        <taxon>Mycobacteriales</taxon>
        <taxon>Nocardiaceae</taxon>
        <taxon>Rhodococcoides</taxon>
    </lineage>
</organism>
<dbReference type="AlphaFoldDB" id="A0A239FQF6"/>
<keyword evidence="2" id="KW-1185">Reference proteome</keyword>
<dbReference type="Proteomes" id="UP000198327">
    <property type="component" value="Unassembled WGS sequence"/>
</dbReference>
<accession>A0A239FQF6</accession>
<proteinExistence type="predicted"/>
<evidence type="ECO:0008006" key="3">
    <source>
        <dbReference type="Google" id="ProtNLM"/>
    </source>
</evidence>
<gene>
    <name evidence="1" type="ORF">SAMN05421642_103407</name>
</gene>